<evidence type="ECO:0000313" key="1">
    <source>
        <dbReference type="EMBL" id="RPE27298.1"/>
    </source>
</evidence>
<comment type="caution">
    <text evidence="1">The sequence shown here is derived from an EMBL/GenBank/DDBJ whole genome shotgun (WGS) entry which is preliminary data.</text>
</comment>
<name>A0A3N4R1U7_9ACTN</name>
<dbReference type="Proteomes" id="UP000266906">
    <property type="component" value="Unassembled WGS sequence"/>
</dbReference>
<organism evidence="1 2">
    <name type="scientific">Kitasatospora cineracea</name>
    <dbReference type="NCBI Taxonomy" id="88074"/>
    <lineage>
        <taxon>Bacteria</taxon>
        <taxon>Bacillati</taxon>
        <taxon>Actinomycetota</taxon>
        <taxon>Actinomycetes</taxon>
        <taxon>Kitasatosporales</taxon>
        <taxon>Streptomycetaceae</taxon>
        <taxon>Kitasatospora</taxon>
    </lineage>
</organism>
<accession>A0A3N4R1U7</accession>
<evidence type="ECO:0000313" key="2">
    <source>
        <dbReference type="Proteomes" id="UP000266906"/>
    </source>
</evidence>
<reference evidence="1 2" key="1">
    <citation type="submission" date="2018-11" db="EMBL/GenBank/DDBJ databases">
        <title>Sequencing the genomes of 1000 actinobacteria strains.</title>
        <authorList>
            <person name="Klenk H.-P."/>
        </authorList>
    </citation>
    <scope>NUCLEOTIDE SEQUENCE [LARGE SCALE GENOMIC DNA]</scope>
    <source>
        <strain evidence="1 2">DSM 44781</strain>
    </source>
</reference>
<dbReference type="EMBL" id="RKQG01000004">
    <property type="protein sequence ID" value="RPE27298.1"/>
    <property type="molecule type" value="Genomic_DNA"/>
</dbReference>
<proteinExistence type="predicted"/>
<sequence length="55" mass="6095">MNQHNPHLLPDGRPLVAEGHDLTAAGLQALADGYAENTAHNVWTWTFVNDDESPW</sequence>
<dbReference type="RefSeq" id="WP_162871814.1">
    <property type="nucleotide sequence ID" value="NZ_RKQG01000004.1"/>
</dbReference>
<dbReference type="AlphaFoldDB" id="A0A3N4R1U7"/>
<gene>
    <name evidence="1" type="ORF">EDD38_7443</name>
</gene>
<keyword evidence="2" id="KW-1185">Reference proteome</keyword>
<protein>
    <submittedName>
        <fullName evidence="1">Uncharacterized protein</fullName>
    </submittedName>
</protein>